<gene>
    <name evidence="2" type="ORF">OZSIB_4031</name>
</gene>
<comment type="caution">
    <text evidence="2">The sequence shown here is derived from an EMBL/GenBank/DDBJ whole genome shotgun (WGS) entry which is preliminary data.</text>
</comment>
<dbReference type="EMBL" id="QOQW01000010">
    <property type="protein sequence ID" value="RCK79877.1"/>
    <property type="molecule type" value="Genomic_DNA"/>
</dbReference>
<feature type="region of interest" description="Disordered" evidence="1">
    <location>
        <begin position="32"/>
        <end position="52"/>
    </location>
</feature>
<evidence type="ECO:0000313" key="3">
    <source>
        <dbReference type="Proteomes" id="UP000252355"/>
    </source>
</evidence>
<accession>A0A367ZPX3</accession>
<name>A0A367ZPX3_9BACT</name>
<organism evidence="2 3">
    <name type="scientific">Candidatus Ozemobacter sibiricus</name>
    <dbReference type="NCBI Taxonomy" id="2268124"/>
    <lineage>
        <taxon>Bacteria</taxon>
        <taxon>Candidatus Ozemobacteria</taxon>
        <taxon>Candidatus Ozemobacterales</taxon>
        <taxon>Candidatus Ozemobacteraceae</taxon>
        <taxon>Candidatus Ozemobacter</taxon>
    </lineage>
</organism>
<proteinExistence type="predicted"/>
<reference evidence="2 3" key="1">
    <citation type="submission" date="2018-05" db="EMBL/GenBank/DDBJ databases">
        <title>A metagenomic window into the 2 km-deep terrestrial subsurface aquifer revealed taxonomically and functionally diverse microbial community comprising novel uncultured bacterial lineages.</title>
        <authorList>
            <person name="Kadnikov V.V."/>
            <person name="Mardanov A.V."/>
            <person name="Beletsky A.V."/>
            <person name="Banks D."/>
            <person name="Pimenov N.V."/>
            <person name="Frank Y.A."/>
            <person name="Karnachuk O.V."/>
            <person name="Ravin N.V."/>
        </authorList>
    </citation>
    <scope>NUCLEOTIDE SEQUENCE [LARGE SCALE GENOMIC DNA]</scope>
    <source>
        <strain evidence="2">BY5</strain>
    </source>
</reference>
<evidence type="ECO:0000313" key="2">
    <source>
        <dbReference type="EMBL" id="RCK79877.1"/>
    </source>
</evidence>
<dbReference type="Proteomes" id="UP000252355">
    <property type="component" value="Unassembled WGS sequence"/>
</dbReference>
<dbReference type="AlphaFoldDB" id="A0A367ZPX3"/>
<sequence>MCQITQGETNISHGRCSRIDSPYLKRTLLPTSSRSCPCCRRRPSTSARPPTC</sequence>
<protein>
    <submittedName>
        <fullName evidence="2">Uncharacterized protein</fullName>
    </submittedName>
</protein>
<evidence type="ECO:0000256" key="1">
    <source>
        <dbReference type="SAM" id="MobiDB-lite"/>
    </source>
</evidence>